<dbReference type="PANTHER" id="PTHR24104">
    <property type="entry name" value="E3 UBIQUITIN-PROTEIN LIGASE NHLRC1-RELATED"/>
    <property type="match status" value="1"/>
</dbReference>
<name>A0A0M0K6T9_9EUKA</name>
<feature type="domain" description="Transglutaminase-like" evidence="3">
    <location>
        <begin position="381"/>
        <end position="457"/>
    </location>
</feature>
<keyword evidence="1" id="KW-0677">Repeat</keyword>
<dbReference type="Gene3D" id="2.120.10.30">
    <property type="entry name" value="TolB, C-terminal domain"/>
    <property type="match status" value="2"/>
</dbReference>
<dbReference type="Gene3D" id="3.10.620.30">
    <property type="match status" value="1"/>
</dbReference>
<gene>
    <name evidence="4" type="ORF">Ctob_009560</name>
</gene>
<dbReference type="GO" id="GO:0000209">
    <property type="term" value="P:protein polyubiquitination"/>
    <property type="evidence" value="ECO:0007669"/>
    <property type="project" value="TreeGrafter"/>
</dbReference>
<organism evidence="4 5">
    <name type="scientific">Chrysochromulina tobinii</name>
    <dbReference type="NCBI Taxonomy" id="1460289"/>
    <lineage>
        <taxon>Eukaryota</taxon>
        <taxon>Haptista</taxon>
        <taxon>Haptophyta</taxon>
        <taxon>Prymnesiophyceae</taxon>
        <taxon>Prymnesiales</taxon>
        <taxon>Chrysochromulinaceae</taxon>
        <taxon>Chrysochromulina</taxon>
    </lineage>
</organism>
<evidence type="ECO:0000256" key="1">
    <source>
        <dbReference type="ARBA" id="ARBA00022737"/>
    </source>
</evidence>
<evidence type="ECO:0000313" key="4">
    <source>
        <dbReference type="EMBL" id="KOO34515.1"/>
    </source>
</evidence>
<dbReference type="PANTHER" id="PTHR24104:SF25">
    <property type="entry name" value="PROTEIN LIN-41"/>
    <property type="match status" value="1"/>
</dbReference>
<comment type="caution">
    <text evidence="4">The sequence shown here is derived from an EMBL/GenBank/DDBJ whole genome shotgun (WGS) entry which is preliminary data.</text>
</comment>
<evidence type="ECO:0000313" key="5">
    <source>
        <dbReference type="Proteomes" id="UP000037460"/>
    </source>
</evidence>
<reference evidence="5" key="1">
    <citation type="journal article" date="2015" name="PLoS Genet.">
        <title>Genome Sequence and Transcriptome Analyses of Chrysochromulina tobin: Metabolic Tools for Enhanced Algal Fitness in the Prominent Order Prymnesiales (Haptophyceae).</title>
        <authorList>
            <person name="Hovde B.T."/>
            <person name="Deodato C.R."/>
            <person name="Hunsperger H.M."/>
            <person name="Ryken S.A."/>
            <person name="Yost W."/>
            <person name="Jha R.K."/>
            <person name="Patterson J."/>
            <person name="Monnat R.J. Jr."/>
            <person name="Barlow S.B."/>
            <person name="Starkenburg S.R."/>
            <person name="Cattolico R.A."/>
        </authorList>
    </citation>
    <scope>NUCLEOTIDE SEQUENCE</scope>
    <source>
        <strain evidence="5">CCMP291</strain>
    </source>
</reference>
<evidence type="ECO:0000259" key="3">
    <source>
        <dbReference type="Pfam" id="PF01841"/>
    </source>
</evidence>
<dbReference type="InterPro" id="IPR038765">
    <property type="entry name" value="Papain-like_cys_pep_sf"/>
</dbReference>
<dbReference type="PROSITE" id="PS51125">
    <property type="entry name" value="NHL"/>
    <property type="match status" value="2"/>
</dbReference>
<dbReference type="Pfam" id="PF01436">
    <property type="entry name" value="NHL"/>
    <property type="match status" value="2"/>
</dbReference>
<dbReference type="Pfam" id="PF01841">
    <property type="entry name" value="Transglut_core"/>
    <property type="match status" value="1"/>
</dbReference>
<sequence length="535" mass="57039">MSEAGSRFEQAEQLQATLSSSSPSSPWGDPIADVVSEVSMVALIFEPLGMQLSLLAGATCRVWHEAARQLVESWAVLRPSHSLGWGNEVLSQFKSPSGITLLPNGDLCVADTNNHRLQVLCRTGEVKAVLGMGPGGAMGEFQQPTGVVCDGNALYVADSGNCRLHKLSLPSGDVLSMVGTFGDAPGQLHAPVGLAVYEGHLYCADSRNHRISVFSTTPALRYITSFGGHGVGRGELGSTSSGIYLAAYEGELFVADRSNYRLQVLGLDGSFHRSIGRKGTAPGCFRRLRGVAVANGRIFTAECERVQVLTIEGKPLQVVPLVGSSALVGIAADSSRVCVVDQTHAKVRVLTLRKDKGRAAFGTGASHLLPFLLATAFAQDSASDSAQDSASSILARRAGTCTNRTTLQIALLRAAGIPAGYVLVHVTEAAFKDPPLLPQDHEGASPIAVHVFCAAYITFEEDTGVDIGWCDSGSFRHYDATEPLGASHLTEHVSHSDETRVQRRWQRGPFAPVQANLDHLITPCTQMWQKRAPFT</sequence>
<dbReference type="InterPro" id="IPR002931">
    <property type="entry name" value="Transglutaminase-like"/>
</dbReference>
<proteinExistence type="predicted"/>
<dbReference type="OrthoDB" id="342730at2759"/>
<dbReference type="GO" id="GO:0061630">
    <property type="term" value="F:ubiquitin protein ligase activity"/>
    <property type="evidence" value="ECO:0007669"/>
    <property type="project" value="TreeGrafter"/>
</dbReference>
<dbReference type="InterPro" id="IPR001258">
    <property type="entry name" value="NHL_repeat"/>
</dbReference>
<dbReference type="AlphaFoldDB" id="A0A0M0K6T9"/>
<protein>
    <submittedName>
        <fullName evidence="4">NHL repeat containing protein</fullName>
    </submittedName>
</protein>
<feature type="repeat" description="NHL" evidence="2">
    <location>
        <begin position="178"/>
        <end position="217"/>
    </location>
</feature>
<keyword evidence="5" id="KW-1185">Reference proteome</keyword>
<dbReference type="InterPro" id="IPR050952">
    <property type="entry name" value="TRIM-NHL_E3_ligases"/>
</dbReference>
<evidence type="ECO:0000256" key="2">
    <source>
        <dbReference type="PROSITE-ProRule" id="PRU00504"/>
    </source>
</evidence>
<dbReference type="GO" id="GO:0008270">
    <property type="term" value="F:zinc ion binding"/>
    <property type="evidence" value="ECO:0007669"/>
    <property type="project" value="UniProtKB-KW"/>
</dbReference>
<dbReference type="InterPro" id="IPR011042">
    <property type="entry name" value="6-blade_b-propeller_TolB-like"/>
</dbReference>
<dbReference type="CDD" id="cd05819">
    <property type="entry name" value="NHL"/>
    <property type="match status" value="1"/>
</dbReference>
<dbReference type="SUPFAM" id="SSF101898">
    <property type="entry name" value="NHL repeat"/>
    <property type="match status" value="1"/>
</dbReference>
<feature type="repeat" description="NHL" evidence="2">
    <location>
        <begin position="92"/>
        <end position="123"/>
    </location>
</feature>
<accession>A0A0M0K6T9</accession>
<dbReference type="EMBL" id="JWZX01001194">
    <property type="protein sequence ID" value="KOO34515.1"/>
    <property type="molecule type" value="Genomic_DNA"/>
</dbReference>
<dbReference type="GO" id="GO:0043161">
    <property type="term" value="P:proteasome-mediated ubiquitin-dependent protein catabolic process"/>
    <property type="evidence" value="ECO:0007669"/>
    <property type="project" value="TreeGrafter"/>
</dbReference>
<dbReference type="Proteomes" id="UP000037460">
    <property type="component" value="Unassembled WGS sequence"/>
</dbReference>
<dbReference type="SUPFAM" id="SSF54001">
    <property type="entry name" value="Cysteine proteinases"/>
    <property type="match status" value="1"/>
</dbReference>